<dbReference type="GO" id="GO:0005524">
    <property type="term" value="F:ATP binding"/>
    <property type="evidence" value="ECO:0007669"/>
    <property type="project" value="UniProtKB-KW"/>
</dbReference>
<evidence type="ECO:0000313" key="19">
    <source>
        <dbReference type="Proteomes" id="UP000466848"/>
    </source>
</evidence>
<protein>
    <recommendedName>
        <fullName evidence="16">Adenosylcobinamide kinase</fullName>
        <ecNumber evidence="8">2.7.1.156</ecNumber>
        <ecNumber evidence="9">2.7.7.62</ecNumber>
    </recommendedName>
    <alternativeName>
        <fullName evidence="17">Adenosylcobinamide-phosphate guanylyltransferase</fullName>
    </alternativeName>
</protein>
<evidence type="ECO:0000256" key="16">
    <source>
        <dbReference type="ARBA" id="ARBA00029570"/>
    </source>
</evidence>
<dbReference type="InterPro" id="IPR003203">
    <property type="entry name" value="CobU/CobP"/>
</dbReference>
<comment type="catalytic activity">
    <reaction evidence="3">
        <text>adenosylcob(III)inamide + GTP = adenosylcob(III)inamide phosphate + GDP + H(+)</text>
        <dbReference type="Rhea" id="RHEA:15765"/>
        <dbReference type="ChEBI" id="CHEBI:2480"/>
        <dbReference type="ChEBI" id="CHEBI:15378"/>
        <dbReference type="ChEBI" id="CHEBI:37565"/>
        <dbReference type="ChEBI" id="CHEBI:58189"/>
        <dbReference type="ChEBI" id="CHEBI:58502"/>
        <dbReference type="EC" id="2.7.1.156"/>
    </reaction>
</comment>
<evidence type="ECO:0000256" key="7">
    <source>
        <dbReference type="ARBA" id="ARBA00007490"/>
    </source>
</evidence>
<dbReference type="GO" id="GO:0005525">
    <property type="term" value="F:GTP binding"/>
    <property type="evidence" value="ECO:0007669"/>
    <property type="project" value="UniProtKB-KW"/>
</dbReference>
<evidence type="ECO:0000256" key="12">
    <source>
        <dbReference type="ARBA" id="ARBA00022741"/>
    </source>
</evidence>
<dbReference type="Proteomes" id="UP000466848">
    <property type="component" value="Chromosome"/>
</dbReference>
<dbReference type="EMBL" id="CP048649">
    <property type="protein sequence ID" value="QIB70337.1"/>
    <property type="molecule type" value="Genomic_DNA"/>
</dbReference>
<comment type="similarity">
    <text evidence="7">Belongs to the CobU/CobP family.</text>
</comment>
<keyword evidence="13" id="KW-0418">Kinase</keyword>
<evidence type="ECO:0000256" key="10">
    <source>
        <dbReference type="ARBA" id="ARBA00022573"/>
    </source>
</evidence>
<evidence type="ECO:0000256" key="9">
    <source>
        <dbReference type="ARBA" id="ARBA00012523"/>
    </source>
</evidence>
<evidence type="ECO:0000256" key="14">
    <source>
        <dbReference type="ARBA" id="ARBA00022840"/>
    </source>
</evidence>
<dbReference type="SUPFAM" id="SSF52540">
    <property type="entry name" value="P-loop containing nucleoside triphosphate hydrolases"/>
    <property type="match status" value="1"/>
</dbReference>
<dbReference type="RefSeq" id="WP_163067575.1">
    <property type="nucleotide sequence ID" value="NZ_CP048649.1"/>
</dbReference>
<evidence type="ECO:0000313" key="18">
    <source>
        <dbReference type="EMBL" id="QIB70337.1"/>
    </source>
</evidence>
<keyword evidence="19" id="KW-1185">Reference proteome</keyword>
<comment type="catalytic activity">
    <reaction evidence="1">
        <text>adenosylcob(III)inamide + ATP = adenosylcob(III)inamide phosphate + ADP + H(+)</text>
        <dbReference type="Rhea" id="RHEA:15769"/>
        <dbReference type="ChEBI" id="CHEBI:2480"/>
        <dbReference type="ChEBI" id="CHEBI:15378"/>
        <dbReference type="ChEBI" id="CHEBI:30616"/>
        <dbReference type="ChEBI" id="CHEBI:58502"/>
        <dbReference type="ChEBI" id="CHEBI:456216"/>
        <dbReference type="EC" id="2.7.1.156"/>
    </reaction>
</comment>
<evidence type="ECO:0000256" key="8">
    <source>
        <dbReference type="ARBA" id="ARBA00012016"/>
    </source>
</evidence>
<dbReference type="AlphaFoldDB" id="A0A858BXN3"/>
<name>A0A858BXN3_9FIRM</name>
<reference evidence="18 19" key="1">
    <citation type="submission" date="2020-02" db="EMBL/GenBank/DDBJ databases">
        <authorList>
            <person name="Kim Y.B."/>
            <person name="Roh S.W."/>
        </authorList>
    </citation>
    <scope>NUCLEOTIDE SEQUENCE [LARGE SCALE GENOMIC DNA]</scope>
    <source>
        <strain evidence="18 19">DSM 103574</strain>
    </source>
</reference>
<comment type="pathway">
    <text evidence="6">Cofactor biosynthesis; adenosylcobalamin biosynthesis; adenosylcobalamin from cob(II)yrinate a,c-diamide: step 5/7.</text>
</comment>
<proteinExistence type="inferred from homology"/>
<dbReference type="KEGG" id="abut:Ami103574_14010"/>
<comment type="function">
    <text evidence="4">Catalyzes ATP-dependent phosphorylation of adenosylcobinamide and addition of GMP to adenosylcobinamide phosphate.</text>
</comment>
<keyword evidence="11" id="KW-0808">Transferase</keyword>
<evidence type="ECO:0000256" key="1">
    <source>
        <dbReference type="ARBA" id="ARBA00000312"/>
    </source>
</evidence>
<organism evidence="18 19">
    <name type="scientific">Aminipila butyrica</name>
    <dbReference type="NCBI Taxonomy" id="433296"/>
    <lineage>
        <taxon>Bacteria</taxon>
        <taxon>Bacillati</taxon>
        <taxon>Bacillota</taxon>
        <taxon>Clostridia</taxon>
        <taxon>Peptostreptococcales</taxon>
        <taxon>Anaerovoracaceae</taxon>
        <taxon>Aminipila</taxon>
    </lineage>
</organism>
<evidence type="ECO:0000256" key="13">
    <source>
        <dbReference type="ARBA" id="ARBA00022777"/>
    </source>
</evidence>
<dbReference type="UniPathway" id="UPA00148">
    <property type="reaction ID" value="UER00236"/>
</dbReference>
<evidence type="ECO:0000256" key="6">
    <source>
        <dbReference type="ARBA" id="ARBA00005159"/>
    </source>
</evidence>
<evidence type="ECO:0000256" key="15">
    <source>
        <dbReference type="ARBA" id="ARBA00023134"/>
    </source>
</evidence>
<accession>A0A858BXN3</accession>
<comment type="pathway">
    <text evidence="5">Cofactor biosynthesis; adenosylcobalamin biosynthesis; adenosylcobalamin from cob(II)yrinate a,c-diamide: step 6/7.</text>
</comment>
<dbReference type="EC" id="2.7.7.62" evidence="9"/>
<dbReference type="PANTHER" id="PTHR34848">
    <property type="match status" value="1"/>
</dbReference>
<dbReference type="Gene3D" id="3.40.50.300">
    <property type="entry name" value="P-loop containing nucleotide triphosphate hydrolases"/>
    <property type="match status" value="1"/>
</dbReference>
<evidence type="ECO:0000256" key="4">
    <source>
        <dbReference type="ARBA" id="ARBA00003889"/>
    </source>
</evidence>
<dbReference type="InterPro" id="IPR027417">
    <property type="entry name" value="P-loop_NTPase"/>
</dbReference>
<evidence type="ECO:0000256" key="11">
    <source>
        <dbReference type="ARBA" id="ARBA00022679"/>
    </source>
</evidence>
<dbReference type="PANTHER" id="PTHR34848:SF1">
    <property type="entry name" value="BIFUNCTIONAL ADENOSYLCOBALAMIN BIOSYNTHESIS PROTEIN COBU"/>
    <property type="match status" value="1"/>
</dbReference>
<gene>
    <name evidence="18" type="ORF">Ami103574_14010</name>
</gene>
<dbReference type="Pfam" id="PF02283">
    <property type="entry name" value="CobU"/>
    <property type="match status" value="1"/>
</dbReference>
<dbReference type="GO" id="GO:0009236">
    <property type="term" value="P:cobalamin biosynthetic process"/>
    <property type="evidence" value="ECO:0007669"/>
    <property type="project" value="UniProtKB-UniPathway"/>
</dbReference>
<keyword evidence="10" id="KW-0169">Cobalamin biosynthesis</keyword>
<evidence type="ECO:0000256" key="5">
    <source>
        <dbReference type="ARBA" id="ARBA00004692"/>
    </source>
</evidence>
<sequence length="196" mass="21958">MNVFISGGCKNGKSMYAQTIAREMAKEQDKVSYYLATMRPTDEEDLKRIDRHISEREGWGFTTLEQSENILCCLKPVSEGQLLEKPCQSGAEEKANPAGVFLLDSVTALLSNEMFKADGSMDLDAGIRVAEELREFARRTGNTVFVSDYIYGEAAAYDPLTETYRKSLALIDRTLAEACQRVMEVSFGNVVEYKTF</sequence>
<keyword evidence="14" id="KW-0067">ATP-binding</keyword>
<dbReference type="EC" id="2.7.1.156" evidence="8"/>
<evidence type="ECO:0000256" key="3">
    <source>
        <dbReference type="ARBA" id="ARBA00001522"/>
    </source>
</evidence>
<dbReference type="GO" id="GO:0008820">
    <property type="term" value="F:cobinamide phosphate guanylyltransferase activity"/>
    <property type="evidence" value="ECO:0007669"/>
    <property type="project" value="UniProtKB-EC"/>
</dbReference>
<evidence type="ECO:0000256" key="17">
    <source>
        <dbReference type="ARBA" id="ARBA00030571"/>
    </source>
</evidence>
<comment type="catalytic activity">
    <reaction evidence="2">
        <text>adenosylcob(III)inamide phosphate + GTP + H(+) = adenosylcob(III)inamide-GDP + diphosphate</text>
        <dbReference type="Rhea" id="RHEA:22712"/>
        <dbReference type="ChEBI" id="CHEBI:15378"/>
        <dbReference type="ChEBI" id="CHEBI:33019"/>
        <dbReference type="ChEBI" id="CHEBI:37565"/>
        <dbReference type="ChEBI" id="CHEBI:58502"/>
        <dbReference type="ChEBI" id="CHEBI:60487"/>
        <dbReference type="EC" id="2.7.7.62"/>
    </reaction>
</comment>
<dbReference type="GO" id="GO:0043752">
    <property type="term" value="F:adenosylcobinamide kinase activity"/>
    <property type="evidence" value="ECO:0007669"/>
    <property type="project" value="UniProtKB-EC"/>
</dbReference>
<evidence type="ECO:0000256" key="2">
    <source>
        <dbReference type="ARBA" id="ARBA00000711"/>
    </source>
</evidence>
<keyword evidence="15" id="KW-0342">GTP-binding</keyword>
<keyword evidence="12" id="KW-0547">Nucleotide-binding</keyword>